<evidence type="ECO:0000256" key="2">
    <source>
        <dbReference type="ARBA" id="ARBA00007814"/>
    </source>
</evidence>
<dbReference type="RefSeq" id="WP_183987087.1">
    <property type="nucleotide sequence ID" value="NZ_JACHHG010000006.1"/>
</dbReference>
<dbReference type="SUPFAM" id="SSF140864">
    <property type="entry name" value="TROVE domain-like"/>
    <property type="match status" value="1"/>
</dbReference>
<dbReference type="AlphaFoldDB" id="A0A841I3G1"/>
<dbReference type="EMBL" id="JACHHG010000006">
    <property type="protein sequence ID" value="MBB6098562.1"/>
    <property type="molecule type" value="Genomic_DNA"/>
</dbReference>
<dbReference type="Proteomes" id="UP000569951">
    <property type="component" value="Unassembled WGS sequence"/>
</dbReference>
<dbReference type="InterPro" id="IPR036465">
    <property type="entry name" value="vWFA_dom_sf"/>
</dbReference>
<dbReference type="SUPFAM" id="SSF53300">
    <property type="entry name" value="vWA-like"/>
    <property type="match status" value="1"/>
</dbReference>
<keyword evidence="3" id="KW-0963">Cytoplasm</keyword>
<keyword evidence="9" id="KW-1185">Reference proteome</keyword>
<keyword evidence="6" id="KW-0687">Ribonucleoprotein</keyword>
<evidence type="ECO:0000259" key="7">
    <source>
        <dbReference type="PROSITE" id="PS50988"/>
    </source>
</evidence>
<evidence type="ECO:0000256" key="6">
    <source>
        <dbReference type="ARBA" id="ARBA00023274"/>
    </source>
</evidence>
<dbReference type="PANTHER" id="PTHR14202">
    <property type="entry name" value="60 KDA RIBONUCLEOPROTEIN SSA/RO"/>
    <property type="match status" value="1"/>
</dbReference>
<proteinExistence type="inferred from homology"/>
<evidence type="ECO:0000313" key="9">
    <source>
        <dbReference type="Proteomes" id="UP000569951"/>
    </source>
</evidence>
<name>A0A841I3G1_9DEIO</name>
<gene>
    <name evidence="8" type="ORF">HNR42_001996</name>
</gene>
<organism evidence="8 9">
    <name type="scientific">Deinobacterium chartae</name>
    <dbReference type="NCBI Taxonomy" id="521158"/>
    <lineage>
        <taxon>Bacteria</taxon>
        <taxon>Thermotogati</taxon>
        <taxon>Deinococcota</taxon>
        <taxon>Deinococci</taxon>
        <taxon>Deinococcales</taxon>
        <taxon>Deinococcaceae</taxon>
        <taxon>Deinobacterium</taxon>
    </lineage>
</organism>
<dbReference type="Pfam" id="PF05731">
    <property type="entry name" value="TROVE"/>
    <property type="match status" value="1"/>
</dbReference>
<comment type="similarity">
    <text evidence="2">Belongs to the Ro 60 kDa family.</text>
</comment>
<dbReference type="GO" id="GO:0003723">
    <property type="term" value="F:RNA binding"/>
    <property type="evidence" value="ECO:0007669"/>
    <property type="project" value="UniProtKB-KW"/>
</dbReference>
<dbReference type="GO" id="GO:0005737">
    <property type="term" value="C:cytoplasm"/>
    <property type="evidence" value="ECO:0007669"/>
    <property type="project" value="UniProtKB-SubCell"/>
</dbReference>
<dbReference type="PROSITE" id="PS50988">
    <property type="entry name" value="TROVE"/>
    <property type="match status" value="1"/>
</dbReference>
<evidence type="ECO:0000256" key="3">
    <source>
        <dbReference type="ARBA" id="ARBA00022490"/>
    </source>
</evidence>
<dbReference type="InterPro" id="IPR040322">
    <property type="entry name" value="TROVE2"/>
</dbReference>
<feature type="domain" description="TROVE" evidence="7">
    <location>
        <begin position="9"/>
        <end position="314"/>
    </location>
</feature>
<dbReference type="GO" id="GO:0046872">
    <property type="term" value="F:metal ion binding"/>
    <property type="evidence" value="ECO:0007669"/>
    <property type="project" value="UniProtKB-KW"/>
</dbReference>
<dbReference type="InterPro" id="IPR008858">
    <property type="entry name" value="TROVE_dom"/>
</dbReference>
<dbReference type="GO" id="GO:1990904">
    <property type="term" value="C:ribonucleoprotein complex"/>
    <property type="evidence" value="ECO:0007669"/>
    <property type="project" value="UniProtKB-KW"/>
</dbReference>
<accession>A0A841I3G1</accession>
<reference evidence="8 9" key="1">
    <citation type="submission" date="2020-08" db="EMBL/GenBank/DDBJ databases">
        <title>Genomic Encyclopedia of Type Strains, Phase IV (KMG-IV): sequencing the most valuable type-strain genomes for metagenomic binning, comparative biology and taxonomic classification.</title>
        <authorList>
            <person name="Goeker M."/>
        </authorList>
    </citation>
    <scope>NUCLEOTIDE SEQUENCE [LARGE SCALE GENOMIC DNA]</scope>
    <source>
        <strain evidence="8 9">DSM 21458</strain>
    </source>
</reference>
<dbReference type="CDD" id="cd00198">
    <property type="entry name" value="vWFA"/>
    <property type="match status" value="1"/>
</dbReference>
<keyword evidence="5" id="KW-0694">RNA-binding</keyword>
<protein>
    <recommendedName>
        <fullName evidence="7">TROVE domain-containing protein</fullName>
    </recommendedName>
</protein>
<comment type="caution">
    <text evidence="8">The sequence shown here is derived from an EMBL/GenBank/DDBJ whole genome shotgun (WGS) entry which is preliminary data.</text>
</comment>
<sequence>MAFNLARKPRTLEGGRAFTRPPEEELYLLVAASLFSGDAFYETDADRLARFRSLFARVAAREGGERFLEGLTRYAREVLLLRTTPTMLAAEALLQGLEGAERMAQSAWVRGDEHLEALAYVQSVGAKRTKRLCRAVAARLNTLTERQALRYAATGKGFSQRDALRLTHPQPASDTQAALFKFLTQGFAALGEDERARLPLISANRMAGQAISWEQLLSAEGSTPEVWERAVPLMGYMALLRNLRNLVTKGAGEATLLEAARRLSDPEAVAASKQLPYRFYSAYRALPEGTPPELIAALSKAMDHAADRLPPLEGRTLVLVDVSGSMVSPVAARSEVTRLQAACALGALLGRKPGSEVWAFASHHEQVLLPPGTPALIGTAHLEETYRRLGGGTYLASALQAALRRPFDRVVILTDEQAADDAWKVLERYLKRHGHSRAYVVNLAGYAPAATARHPRVHTVGGFSDRLLEWIVALERENVVDRIREYASA</sequence>
<dbReference type="Gene3D" id="3.40.50.410">
    <property type="entry name" value="von Willebrand factor, type A domain"/>
    <property type="match status" value="1"/>
</dbReference>
<evidence type="ECO:0000256" key="5">
    <source>
        <dbReference type="ARBA" id="ARBA00022884"/>
    </source>
</evidence>
<evidence type="ECO:0000313" key="8">
    <source>
        <dbReference type="EMBL" id="MBB6098562.1"/>
    </source>
</evidence>
<comment type="subcellular location">
    <subcellularLocation>
        <location evidence="1">Cytoplasm</location>
    </subcellularLocation>
</comment>
<dbReference type="InterPro" id="IPR037214">
    <property type="entry name" value="TROVE_dom_sf"/>
</dbReference>
<dbReference type="PANTHER" id="PTHR14202:SF0">
    <property type="entry name" value="RNA-BINDING PROTEIN RO60"/>
    <property type="match status" value="1"/>
</dbReference>
<keyword evidence="4" id="KW-0479">Metal-binding</keyword>
<evidence type="ECO:0000256" key="4">
    <source>
        <dbReference type="ARBA" id="ARBA00022723"/>
    </source>
</evidence>
<evidence type="ECO:0000256" key="1">
    <source>
        <dbReference type="ARBA" id="ARBA00004496"/>
    </source>
</evidence>